<dbReference type="AlphaFoldDB" id="A0A8I1DDM1"/>
<evidence type="ECO:0000259" key="11">
    <source>
        <dbReference type="Pfam" id="PF05746"/>
    </source>
</evidence>
<dbReference type="GO" id="GO:0006420">
    <property type="term" value="P:arginyl-tRNA aminoacylation"/>
    <property type="evidence" value="ECO:0007669"/>
    <property type="project" value="InterPro"/>
</dbReference>
<name>A0A8I1DDM1_THEIN</name>
<comment type="subunit">
    <text evidence="10">Tetramer of two alpha and two beta subunits.</text>
</comment>
<keyword evidence="8 10" id="KW-0030">Aminoacyl-tRNA synthetase</keyword>
<dbReference type="HAMAP" id="MF_00255">
    <property type="entry name" value="Gly_tRNA_synth_beta"/>
    <property type="match status" value="1"/>
</dbReference>
<dbReference type="SUPFAM" id="SSF47323">
    <property type="entry name" value="Anticodon-binding domain of a subclass of class I aminoacyl-tRNA synthetases"/>
    <property type="match status" value="1"/>
</dbReference>
<dbReference type="InterPro" id="IPR006194">
    <property type="entry name" value="Gly-tRNA-synth_heterodimer"/>
</dbReference>
<dbReference type="EMBL" id="JAECVW010000001">
    <property type="protein sequence ID" value="MBH8594029.1"/>
    <property type="molecule type" value="Genomic_DNA"/>
</dbReference>
<comment type="subcellular location">
    <subcellularLocation>
        <location evidence="1 10">Cytoplasm</location>
    </subcellularLocation>
</comment>
<evidence type="ECO:0000256" key="9">
    <source>
        <dbReference type="ARBA" id="ARBA00047937"/>
    </source>
</evidence>
<evidence type="ECO:0000256" key="8">
    <source>
        <dbReference type="ARBA" id="ARBA00023146"/>
    </source>
</evidence>
<dbReference type="NCBIfam" id="TIGR00211">
    <property type="entry name" value="glyS"/>
    <property type="match status" value="1"/>
</dbReference>
<dbReference type="Gene3D" id="1.10.730.10">
    <property type="entry name" value="Isoleucyl-tRNA Synthetase, Domain 1"/>
    <property type="match status" value="1"/>
</dbReference>
<comment type="caution">
    <text evidence="12">The sequence shown here is derived from an EMBL/GenBank/DDBJ whole genome shotgun (WGS) entry which is preliminary data.</text>
</comment>
<evidence type="ECO:0000256" key="4">
    <source>
        <dbReference type="ARBA" id="ARBA00022598"/>
    </source>
</evidence>
<comment type="similarity">
    <text evidence="2 10">Belongs to the class-II aminoacyl-tRNA synthetase family.</text>
</comment>
<evidence type="ECO:0000256" key="1">
    <source>
        <dbReference type="ARBA" id="ARBA00004496"/>
    </source>
</evidence>
<reference evidence="12 13" key="1">
    <citation type="submission" date="2020-12" db="EMBL/GenBank/DDBJ databases">
        <title>WGS of Thermoactinomyces spp.</title>
        <authorList>
            <person name="Cheng K."/>
        </authorList>
    </citation>
    <scope>NUCLEOTIDE SEQUENCE [LARGE SCALE GENOMIC DNA]</scope>
    <source>
        <strain evidence="13">CICC 10671\DSM 43846</strain>
    </source>
</reference>
<dbReference type="Pfam" id="PF05746">
    <property type="entry name" value="DALR_1"/>
    <property type="match status" value="1"/>
</dbReference>
<dbReference type="InterPro" id="IPR008909">
    <property type="entry name" value="DALR_anticod-bd"/>
</dbReference>
<evidence type="ECO:0000313" key="12">
    <source>
        <dbReference type="EMBL" id="MBH8594029.1"/>
    </source>
</evidence>
<evidence type="ECO:0000256" key="10">
    <source>
        <dbReference type="HAMAP-Rule" id="MF_00255"/>
    </source>
</evidence>
<evidence type="ECO:0000256" key="2">
    <source>
        <dbReference type="ARBA" id="ARBA00008226"/>
    </source>
</evidence>
<dbReference type="GO" id="GO:0006426">
    <property type="term" value="P:glycyl-tRNA aminoacylation"/>
    <property type="evidence" value="ECO:0007669"/>
    <property type="project" value="UniProtKB-UniRule"/>
</dbReference>
<dbReference type="PANTHER" id="PTHR30075:SF2">
    <property type="entry name" value="GLYCINE--TRNA LIGASE, CHLOROPLASTIC_MITOCHONDRIAL 2"/>
    <property type="match status" value="1"/>
</dbReference>
<keyword evidence="3 10" id="KW-0963">Cytoplasm</keyword>
<dbReference type="Proteomes" id="UP000633619">
    <property type="component" value="Unassembled WGS sequence"/>
</dbReference>
<dbReference type="InterPro" id="IPR009080">
    <property type="entry name" value="tRNAsynth_Ia_anticodon-bd"/>
</dbReference>
<dbReference type="PANTHER" id="PTHR30075">
    <property type="entry name" value="GLYCYL-TRNA SYNTHETASE"/>
    <property type="match status" value="1"/>
</dbReference>
<evidence type="ECO:0000256" key="6">
    <source>
        <dbReference type="ARBA" id="ARBA00022840"/>
    </source>
</evidence>
<dbReference type="GO" id="GO:0005829">
    <property type="term" value="C:cytosol"/>
    <property type="evidence" value="ECO:0007669"/>
    <property type="project" value="TreeGrafter"/>
</dbReference>
<dbReference type="RefSeq" id="WP_181730930.1">
    <property type="nucleotide sequence ID" value="NZ_JACEIR010000001.1"/>
</dbReference>
<feature type="domain" description="DALR anticodon binding" evidence="11">
    <location>
        <begin position="588"/>
        <end position="681"/>
    </location>
</feature>
<sequence length="692" mass="78961">MSKDLLLEIGCEEIPARFVDDAAAQLKDKLSGWLKENRVQYNHCKTYATPRRLAVCVTGVSERQEDVYKEVRGPAEKIAKLEDGTWSKAAQGFAKKQGVNPDQLVLKEVKGENYVFAKIHQPGKRTAELLLEGIPSLMNQFHFPKTMRWNSRVRFIRPVRWLVCLLGDEIIPVRWAGLTAGNQTRGHRFLGSEAVIPEAGAYEEVLNQQFVLADVEARRNAILNQLKRLEEEKGWVIPTEEGLLKEITHLVEYPTVLYGQFDEEFLILPREVLVTTMREHQRYFPVEDKNGQLLPYFVTVRNGNDQYLETVARGNEKVLRARLSDARFFYEEDLKLALDDAVQKLDQIVYQDELGSLGDRVRRLGALAAQLADRISLSEKERSQLKRAAQICKFDAVTQMVGEFPELEGIMGRTYALNAGEETEVAETVYEHHLPRFSGDALPGRRIAGLLSLADKMDAIVSSFGIGIQPTGSQDPYGLRRKAQGIIQILLAEDYHALSLKQLWQLSLAQLEEAGLLQKRPGELEKELHEFFALRLRTVLQEKEIRYDVIDAVLASDLSRPVHVVEKARVLMGQVGREAFKEEVEGFTRVARLAKNAGDSTPDPSLFREDAEKTLYRRLEEVKTGYQKAEKQQDFRAMYEALAQMAPDIHHFFDRVMVMVEEEEIKRNRLALLSDITRLIHRFADFNQIVFA</sequence>
<dbReference type="GO" id="GO:0004820">
    <property type="term" value="F:glycine-tRNA ligase activity"/>
    <property type="evidence" value="ECO:0007669"/>
    <property type="project" value="UniProtKB-UniRule"/>
</dbReference>
<dbReference type="SUPFAM" id="SSF109604">
    <property type="entry name" value="HD-domain/PDEase-like"/>
    <property type="match status" value="1"/>
</dbReference>
<comment type="catalytic activity">
    <reaction evidence="9 10">
        <text>tRNA(Gly) + glycine + ATP = glycyl-tRNA(Gly) + AMP + diphosphate</text>
        <dbReference type="Rhea" id="RHEA:16013"/>
        <dbReference type="Rhea" id="RHEA-COMP:9664"/>
        <dbReference type="Rhea" id="RHEA-COMP:9683"/>
        <dbReference type="ChEBI" id="CHEBI:30616"/>
        <dbReference type="ChEBI" id="CHEBI:33019"/>
        <dbReference type="ChEBI" id="CHEBI:57305"/>
        <dbReference type="ChEBI" id="CHEBI:78442"/>
        <dbReference type="ChEBI" id="CHEBI:78522"/>
        <dbReference type="ChEBI" id="CHEBI:456215"/>
        <dbReference type="EC" id="6.1.1.14"/>
    </reaction>
</comment>
<keyword evidence="13" id="KW-1185">Reference proteome</keyword>
<evidence type="ECO:0000313" key="13">
    <source>
        <dbReference type="Proteomes" id="UP000633619"/>
    </source>
</evidence>
<evidence type="ECO:0000256" key="3">
    <source>
        <dbReference type="ARBA" id="ARBA00022490"/>
    </source>
</evidence>
<accession>A0A8I1DDM1</accession>
<proteinExistence type="inferred from homology"/>
<evidence type="ECO:0000256" key="7">
    <source>
        <dbReference type="ARBA" id="ARBA00022917"/>
    </source>
</evidence>
<dbReference type="PROSITE" id="PS50861">
    <property type="entry name" value="AA_TRNA_LIGASE_II_GLYAB"/>
    <property type="match status" value="1"/>
</dbReference>
<dbReference type="GO" id="GO:0005524">
    <property type="term" value="F:ATP binding"/>
    <property type="evidence" value="ECO:0007669"/>
    <property type="project" value="UniProtKB-UniRule"/>
</dbReference>
<keyword evidence="6 10" id="KW-0067">ATP-binding</keyword>
<protein>
    <recommendedName>
        <fullName evidence="10">Glycine--tRNA ligase beta subunit</fullName>
        <ecNumber evidence="10">6.1.1.14</ecNumber>
    </recommendedName>
    <alternativeName>
        <fullName evidence="10">Glycyl-tRNA synthetase beta subunit</fullName>
        <shortName evidence="10">GlyRS</shortName>
    </alternativeName>
</protein>
<dbReference type="Pfam" id="PF02092">
    <property type="entry name" value="tRNA_synt_2f"/>
    <property type="match status" value="1"/>
</dbReference>
<dbReference type="GO" id="GO:0004814">
    <property type="term" value="F:arginine-tRNA ligase activity"/>
    <property type="evidence" value="ECO:0007669"/>
    <property type="project" value="InterPro"/>
</dbReference>
<dbReference type="InterPro" id="IPR015944">
    <property type="entry name" value="Gly-tRNA-synth_bsu"/>
</dbReference>
<evidence type="ECO:0000256" key="5">
    <source>
        <dbReference type="ARBA" id="ARBA00022741"/>
    </source>
</evidence>
<keyword evidence="5 10" id="KW-0547">Nucleotide-binding</keyword>
<organism evidence="12 13">
    <name type="scientific">Thermoactinomyces intermedius</name>
    <dbReference type="NCBI Taxonomy" id="2024"/>
    <lineage>
        <taxon>Bacteria</taxon>
        <taxon>Bacillati</taxon>
        <taxon>Bacillota</taxon>
        <taxon>Bacilli</taxon>
        <taxon>Bacillales</taxon>
        <taxon>Thermoactinomycetaceae</taxon>
        <taxon>Thermoactinomyces</taxon>
    </lineage>
</organism>
<gene>
    <name evidence="10" type="primary">glyS</name>
    <name evidence="12" type="ORF">I8U20_01645</name>
</gene>
<dbReference type="PRINTS" id="PR01045">
    <property type="entry name" value="TRNASYNTHGB"/>
</dbReference>
<keyword evidence="4 10" id="KW-0436">Ligase</keyword>
<keyword evidence="7 10" id="KW-0648">Protein biosynthesis</keyword>
<dbReference type="EC" id="6.1.1.14" evidence="10"/>